<name>Q8XVR0_RALN1</name>
<keyword evidence="5" id="KW-1185">Reference proteome</keyword>
<evidence type="ECO:0000259" key="3">
    <source>
        <dbReference type="Pfam" id="PF04608"/>
    </source>
</evidence>
<dbReference type="InterPro" id="IPR036681">
    <property type="entry name" value="PgpA-like_sf"/>
</dbReference>
<evidence type="ECO:0000313" key="5">
    <source>
        <dbReference type="Proteomes" id="UP000001436"/>
    </source>
</evidence>
<evidence type="ECO:0000256" key="2">
    <source>
        <dbReference type="SAM" id="Phobius"/>
    </source>
</evidence>
<keyword evidence="1" id="KW-0460">Magnesium</keyword>
<keyword evidence="1" id="KW-0595">Phospholipid degradation</keyword>
<reference evidence="4 5" key="1">
    <citation type="journal article" date="2002" name="Nature">
        <title>Genome sequence of the plant pathogen Ralstonia solanacearum.</title>
        <authorList>
            <person name="Salanoubat M."/>
            <person name="Genin S."/>
            <person name="Artiguenave F."/>
            <person name="Gouzy J."/>
            <person name="Mangenot S."/>
            <person name="Arlat M."/>
            <person name="Billault A."/>
            <person name="Brottier P."/>
            <person name="Camus J.C."/>
            <person name="Cattolico L."/>
            <person name="Chandler M."/>
            <person name="Choisne N."/>
            <person name="Claudel-Renard C."/>
            <person name="Cunnac S."/>
            <person name="Demange N."/>
            <person name="Gaspin C."/>
            <person name="Lavie M."/>
            <person name="Moisan A."/>
            <person name="Robert C."/>
            <person name="Saurin W."/>
            <person name="Schiex T."/>
            <person name="Siguier P."/>
            <person name="Thebault P."/>
            <person name="Whalen M."/>
            <person name="Wincker P."/>
            <person name="Levy M."/>
            <person name="Weissenbach J."/>
            <person name="Boucher C.A."/>
        </authorList>
    </citation>
    <scope>NUCLEOTIDE SEQUENCE [LARGE SCALE GENOMIC DNA]</scope>
    <source>
        <strain evidence="5">ATCC BAA-1114 / GMI1000</strain>
    </source>
</reference>
<comment type="cofactor">
    <cofactor evidence="1">
        <name>Mg(2+)</name>
        <dbReference type="ChEBI" id="CHEBI:18420"/>
    </cofactor>
</comment>
<feature type="transmembrane region" description="Helical" evidence="2">
    <location>
        <begin position="103"/>
        <end position="124"/>
    </location>
</feature>
<dbReference type="GO" id="GO:0008962">
    <property type="term" value="F:phosphatidylglycerophosphatase activity"/>
    <property type="evidence" value="ECO:0007669"/>
    <property type="project" value="UniProtKB-EC"/>
</dbReference>
<dbReference type="EnsemblBacteria" id="CAD16476">
    <property type="protein sequence ID" value="CAD16476"/>
    <property type="gene ID" value="RSc2769"/>
</dbReference>
<dbReference type="EMBL" id="AL646052">
    <property type="protein sequence ID" value="CAD16476.1"/>
    <property type="molecule type" value="Genomic_DNA"/>
</dbReference>
<dbReference type="CDD" id="cd06971">
    <property type="entry name" value="PgpA"/>
    <property type="match status" value="1"/>
</dbReference>
<dbReference type="PANTHER" id="PTHR36305:SF1">
    <property type="entry name" value="PHOSPHATIDYLGLYCEROPHOSPHATASE A"/>
    <property type="match status" value="1"/>
</dbReference>
<dbReference type="PIRSF" id="PIRSF006162">
    <property type="entry name" value="PgpA"/>
    <property type="match status" value="1"/>
</dbReference>
<dbReference type="InterPro" id="IPR026037">
    <property type="entry name" value="PgpA"/>
</dbReference>
<dbReference type="STRING" id="267608.RSc2769"/>
<dbReference type="PANTHER" id="PTHR36305">
    <property type="entry name" value="PHOSPHATIDYLGLYCEROPHOSPHATASE A"/>
    <property type="match status" value="1"/>
</dbReference>
<dbReference type="EC" id="3.1.3.27" evidence="1"/>
<comment type="function">
    <text evidence="1">Lipid phosphatase which dephosphorylates phosphatidylglycerophosphate (PGP) to phosphatidylglycerol (PG).</text>
</comment>
<feature type="transmembrane region" description="Helical" evidence="2">
    <location>
        <begin position="26"/>
        <end position="52"/>
    </location>
</feature>
<keyword evidence="1" id="KW-0442">Lipid degradation</keyword>
<keyword evidence="1" id="KW-0997">Cell inner membrane</keyword>
<keyword evidence="1" id="KW-1003">Cell membrane</keyword>
<gene>
    <name evidence="4" type="primary">pgpA</name>
    <name evidence="4" type="ordered locus">RSc2769</name>
</gene>
<dbReference type="KEGG" id="rso:RSc2769"/>
<dbReference type="GO" id="GO:0006655">
    <property type="term" value="P:phosphatidylglycerol biosynthetic process"/>
    <property type="evidence" value="ECO:0007669"/>
    <property type="project" value="UniProtKB-UniPathway"/>
</dbReference>
<dbReference type="eggNOG" id="COG1267">
    <property type="taxonomic scope" value="Bacteria"/>
</dbReference>
<protein>
    <recommendedName>
        <fullName evidence="1">Phosphatidylglycerophosphatase A</fullName>
        <ecNumber evidence="1">3.1.3.27</ecNumber>
    </recommendedName>
    <alternativeName>
        <fullName evidence="1">Phosphatidylglycerolphosphate phosphatase A</fullName>
    </alternativeName>
</protein>
<feature type="domain" description="YutG/PgpA" evidence="3">
    <location>
        <begin position="27"/>
        <end position="170"/>
    </location>
</feature>
<keyword evidence="1 2" id="KW-0472">Membrane</keyword>
<dbReference type="GO" id="GO:0009395">
    <property type="term" value="P:phospholipid catabolic process"/>
    <property type="evidence" value="ECO:0007669"/>
    <property type="project" value="UniProtKB-KW"/>
</dbReference>
<feature type="transmembrane region" description="Helical" evidence="2">
    <location>
        <begin position="145"/>
        <end position="171"/>
    </location>
</feature>
<dbReference type="Pfam" id="PF04608">
    <property type="entry name" value="PgpA"/>
    <property type="match status" value="1"/>
</dbReference>
<feature type="transmembrane region" description="Helical" evidence="2">
    <location>
        <begin position="64"/>
        <end position="83"/>
    </location>
</feature>
<organism evidence="4 5">
    <name type="scientific">Ralstonia nicotianae (strain ATCC BAA-1114 / GMI1000)</name>
    <name type="common">Ralstonia solanacearum</name>
    <dbReference type="NCBI Taxonomy" id="267608"/>
    <lineage>
        <taxon>Bacteria</taxon>
        <taxon>Pseudomonadati</taxon>
        <taxon>Pseudomonadota</taxon>
        <taxon>Betaproteobacteria</taxon>
        <taxon>Burkholderiales</taxon>
        <taxon>Burkholderiaceae</taxon>
        <taxon>Ralstonia</taxon>
        <taxon>Ralstonia solanacearum species complex</taxon>
    </lineage>
</organism>
<dbReference type="InterPro" id="IPR007686">
    <property type="entry name" value="YutG/PgpA"/>
</dbReference>
<dbReference type="GO" id="GO:0005886">
    <property type="term" value="C:plasma membrane"/>
    <property type="evidence" value="ECO:0007669"/>
    <property type="project" value="UniProtKB-SubCell"/>
</dbReference>
<dbReference type="SUPFAM" id="SSF101307">
    <property type="entry name" value="YutG-like"/>
    <property type="match status" value="1"/>
</dbReference>
<evidence type="ECO:0000256" key="1">
    <source>
        <dbReference type="PIRNR" id="PIRNR006162"/>
    </source>
</evidence>
<evidence type="ECO:0000313" key="4">
    <source>
        <dbReference type="EMBL" id="CAD16476.1"/>
    </source>
</evidence>
<sequence>MVLEAGQTAQVRRPTARFMFGHPARILALGFGSGLSPVMPGTMGTLYAWLVYAVLSRWIAGPGWLLIAAIGFVIGIGACARTARDLGVADHGAMVWDEMVAFWLVLAFVTPTTLGGQFAAFLWFRFFDMVKPAPIRYYDRTLKGFGLRGGYGVMVDDILAAFYTLLVFALWRSF</sequence>
<dbReference type="Proteomes" id="UP000001436">
    <property type="component" value="Chromosome"/>
</dbReference>
<dbReference type="HOGENOM" id="CLU_103734_0_0_4"/>
<keyword evidence="1" id="KW-0443">Lipid metabolism</keyword>
<dbReference type="UniPathway" id="UPA00084">
    <property type="reaction ID" value="UER00504"/>
</dbReference>
<keyword evidence="1" id="KW-1208">Phospholipid metabolism</keyword>
<keyword evidence="1 2" id="KW-0812">Transmembrane</keyword>
<keyword evidence="1" id="KW-0479">Metal-binding</keyword>
<accession>Q8XVR0</accession>
<dbReference type="GO" id="GO:0046872">
    <property type="term" value="F:metal ion binding"/>
    <property type="evidence" value="ECO:0007669"/>
    <property type="project" value="UniProtKB-KW"/>
</dbReference>
<comment type="subcellular location">
    <subcellularLocation>
        <location evidence="1">Cell inner membrane</location>
        <topology evidence="1">Multi-pass membrane protein</topology>
    </subcellularLocation>
</comment>
<keyword evidence="1 4" id="KW-0378">Hydrolase</keyword>
<proteinExistence type="predicted"/>
<comment type="pathway">
    <text evidence="1">Phospholipid metabolism; phosphatidylglycerol biosynthesis; phosphatidylglycerol from CDP-diacylglycerol: step 2/2.</text>
</comment>
<dbReference type="AlphaFoldDB" id="Q8XVR0"/>
<comment type="catalytic activity">
    <reaction evidence="1">
        <text>a 1,2-diacyl-sn-glycero-3-phospho-(1'-sn-glycero-3'-phosphate) + H2O = a 1,2-diacyl-sn-glycero-3-phospho-(1'-sn-glycerol) + phosphate</text>
        <dbReference type="Rhea" id="RHEA:33751"/>
        <dbReference type="ChEBI" id="CHEBI:15377"/>
        <dbReference type="ChEBI" id="CHEBI:43474"/>
        <dbReference type="ChEBI" id="CHEBI:60110"/>
        <dbReference type="ChEBI" id="CHEBI:64716"/>
        <dbReference type="EC" id="3.1.3.27"/>
    </reaction>
</comment>
<keyword evidence="2" id="KW-1133">Transmembrane helix</keyword>